<sequence length="731" mass="79884">MRQQPEISSSSRTVKRNNECPVAPNKTYNQPRGRDWTTYEGRKIPLARWLAVDLFAIQAKRWPTAGVYADDLLRCPCSPHGAANEDDEEYQRRKGEENTSIAVKLKNPDATANNPLRLSRSIGVTPSLWLQLKASSRSISVTSARVQGIKTQKSASEGTVVSLYAYVTMDPANEGIKRARRWISGAPGGWWPSDVDSPDEEFPAVVRPSKKRKTGQEEASISGRADTGTSSSESPDTVGPRSTPLPQSSPPLEQLQQDHNDNTTAERSAPASAFPTDHGYLRISSPGFMEESATTTNSETDDELDKLSTTALASDDGGNEYEFENCKSSSSSSGYASEKGAPAQIRPLGAELNRVEPEGREILETPAGSNRRRRTRAERAARDARWTRRSSVRSAPIEVVDLVTSNDESTDDEDGEMKQKHIDKFHFHVARFSAGWTSVEGQLLVKHAQMMMRLANGATRAARCRNKKKIIRQQEEQARLEQEQEMLQDLDKAVSDALALPGPPTPTVSDSSNRMPLAECGDVSDVDEDSMDHDTIQSAVLCPVTRALAINSEQPDVSSTTTVYPSPQIVVGPQDSIPSPATAEFLQFFSTATCPEPHDLLQLLSTAPRTIELHQVRQPSMNVEIDSATDIQDDVLDMPSLEGMELDQVVAANLATLQLEPSCDAELLECNDEEPALAELQNVAEFAVQIVDGLQDDAAAPIVLRFKKKTSTMPGLVVTADHPVEEAMAAP</sequence>
<gene>
    <name evidence="1" type="ORF">QAD02_019102</name>
</gene>
<protein>
    <submittedName>
        <fullName evidence="1">Uncharacterized protein</fullName>
    </submittedName>
</protein>
<name>A0ACC2PNF6_9HYME</name>
<proteinExistence type="predicted"/>
<dbReference type="EMBL" id="CM056741">
    <property type="protein sequence ID" value="KAJ8683310.1"/>
    <property type="molecule type" value="Genomic_DNA"/>
</dbReference>
<keyword evidence="2" id="KW-1185">Reference proteome</keyword>
<dbReference type="Proteomes" id="UP001239111">
    <property type="component" value="Chromosome 1"/>
</dbReference>
<evidence type="ECO:0000313" key="2">
    <source>
        <dbReference type="Proteomes" id="UP001239111"/>
    </source>
</evidence>
<evidence type="ECO:0000313" key="1">
    <source>
        <dbReference type="EMBL" id="KAJ8683310.1"/>
    </source>
</evidence>
<organism evidence="1 2">
    <name type="scientific">Eretmocerus hayati</name>
    <dbReference type="NCBI Taxonomy" id="131215"/>
    <lineage>
        <taxon>Eukaryota</taxon>
        <taxon>Metazoa</taxon>
        <taxon>Ecdysozoa</taxon>
        <taxon>Arthropoda</taxon>
        <taxon>Hexapoda</taxon>
        <taxon>Insecta</taxon>
        <taxon>Pterygota</taxon>
        <taxon>Neoptera</taxon>
        <taxon>Endopterygota</taxon>
        <taxon>Hymenoptera</taxon>
        <taxon>Apocrita</taxon>
        <taxon>Proctotrupomorpha</taxon>
        <taxon>Chalcidoidea</taxon>
        <taxon>Aphelinidae</taxon>
        <taxon>Aphelininae</taxon>
        <taxon>Eretmocerus</taxon>
    </lineage>
</organism>
<reference evidence="1" key="1">
    <citation type="submission" date="2023-04" db="EMBL/GenBank/DDBJ databases">
        <title>A chromosome-level genome assembly of the parasitoid wasp Eretmocerus hayati.</title>
        <authorList>
            <person name="Zhong Y."/>
            <person name="Liu S."/>
            <person name="Liu Y."/>
        </authorList>
    </citation>
    <scope>NUCLEOTIDE SEQUENCE</scope>
    <source>
        <strain evidence="1">ZJU_SS_LIU_2023</strain>
    </source>
</reference>
<accession>A0ACC2PNF6</accession>
<comment type="caution">
    <text evidence="1">The sequence shown here is derived from an EMBL/GenBank/DDBJ whole genome shotgun (WGS) entry which is preliminary data.</text>
</comment>